<feature type="region of interest" description="Disordered" evidence="1">
    <location>
        <begin position="98"/>
        <end position="125"/>
    </location>
</feature>
<dbReference type="AlphaFoldDB" id="A0A7S4AI34"/>
<evidence type="ECO:0000313" key="3">
    <source>
        <dbReference type="EMBL" id="CAE0715892.1"/>
    </source>
</evidence>
<evidence type="ECO:0000256" key="1">
    <source>
        <dbReference type="SAM" id="MobiDB-lite"/>
    </source>
</evidence>
<feature type="region of interest" description="Disordered" evidence="1">
    <location>
        <begin position="138"/>
        <end position="205"/>
    </location>
</feature>
<dbReference type="PANTHER" id="PTHR31303:SF1">
    <property type="entry name" value="CTP-DEPENDENT DIACYLGLYCEROL KINASE 1"/>
    <property type="match status" value="1"/>
</dbReference>
<dbReference type="InterPro" id="IPR037997">
    <property type="entry name" value="Dgk1-like"/>
</dbReference>
<dbReference type="EMBL" id="HBIX01011491">
    <property type="protein sequence ID" value="CAE0715892.1"/>
    <property type="molecule type" value="Transcribed_RNA"/>
</dbReference>
<proteinExistence type="predicted"/>
<reference evidence="3" key="1">
    <citation type="submission" date="2021-01" db="EMBL/GenBank/DDBJ databases">
        <authorList>
            <person name="Corre E."/>
            <person name="Pelletier E."/>
            <person name="Niang G."/>
            <person name="Scheremetjew M."/>
            <person name="Finn R."/>
            <person name="Kale V."/>
            <person name="Holt S."/>
            <person name="Cochrane G."/>
            <person name="Meng A."/>
            <person name="Brown T."/>
            <person name="Cohen L."/>
        </authorList>
    </citation>
    <scope>NUCLEOTIDE SEQUENCE</scope>
    <source>
        <strain evidence="3">10249 10 AB</strain>
    </source>
</reference>
<accession>A0A7S4AI34</accession>
<evidence type="ECO:0008006" key="4">
    <source>
        <dbReference type="Google" id="ProtNLM"/>
    </source>
</evidence>
<dbReference type="GO" id="GO:0006654">
    <property type="term" value="P:phosphatidic acid biosynthetic process"/>
    <property type="evidence" value="ECO:0007669"/>
    <property type="project" value="TreeGrafter"/>
</dbReference>
<gene>
    <name evidence="3" type="ORF">PAUS00366_LOCUS8644</name>
</gene>
<dbReference type="GO" id="GO:0004143">
    <property type="term" value="F:ATP-dependent diacylglycerol kinase activity"/>
    <property type="evidence" value="ECO:0007669"/>
    <property type="project" value="InterPro"/>
</dbReference>
<name>A0A7S4AI34_9STRA</name>
<feature type="compositionally biased region" description="Low complexity" evidence="1">
    <location>
        <begin position="143"/>
        <end position="152"/>
    </location>
</feature>
<protein>
    <recommendedName>
        <fullName evidence="4">Phosphatidate cytidylyltransferase</fullName>
    </recommendedName>
</protein>
<keyword evidence="2" id="KW-0732">Signal</keyword>
<feature type="signal peptide" evidence="2">
    <location>
        <begin position="1"/>
        <end position="24"/>
    </location>
</feature>
<organism evidence="3">
    <name type="scientific">Pseudo-nitzschia australis</name>
    <dbReference type="NCBI Taxonomy" id="44445"/>
    <lineage>
        <taxon>Eukaryota</taxon>
        <taxon>Sar</taxon>
        <taxon>Stramenopiles</taxon>
        <taxon>Ochrophyta</taxon>
        <taxon>Bacillariophyta</taxon>
        <taxon>Bacillariophyceae</taxon>
        <taxon>Bacillariophycidae</taxon>
        <taxon>Bacillariales</taxon>
        <taxon>Bacillariaceae</taxon>
        <taxon>Pseudo-nitzschia</taxon>
    </lineage>
</organism>
<dbReference type="GO" id="GO:0005789">
    <property type="term" value="C:endoplasmic reticulum membrane"/>
    <property type="evidence" value="ECO:0007669"/>
    <property type="project" value="TreeGrafter"/>
</dbReference>
<feature type="compositionally biased region" description="Low complexity" evidence="1">
    <location>
        <begin position="102"/>
        <end position="116"/>
    </location>
</feature>
<dbReference type="PANTHER" id="PTHR31303">
    <property type="entry name" value="CTP-DEPENDENT DIACYLGLYCEROL KINASE 1"/>
    <property type="match status" value="1"/>
</dbReference>
<evidence type="ECO:0000256" key="2">
    <source>
        <dbReference type="SAM" id="SignalP"/>
    </source>
</evidence>
<sequence length="473" mass="50634">MIKIALPTIPSLLLVALVLLSTGGTDHPSLLLVHGRSTTPWSPGKRTGGFPATIVTFPPPAVLQTVQILRGGSSSGGSGFGTSRSNINIDALSATRISGGATSSTSTSSSNSNSSNDKPPPDATIIEGSETTTILRAGATNLDSTSTSTPTASDDDDTVGGTIVDNTSDRSNSNENDGKLLSSKEKKKVQKFKSKEEKKVKRKEKKFHAHIAKQLKNRNAANKRRKFMHAAWGMLFASLHHFIPRNRFLPGMTTLTTLTLIMELLRYRKGFDWMNKSLHFVLGKALRKNEMEGKFTGSLYYFSGVTLTSYLFPKSCATLGIVQLAIADPSASYFGRATRHVYWSRINNGFFGLGRNKGILGCLGGAVSCVPLNYRLLSLALVKNTGTAAARTIAKPTVLAISLALGMAGALADLMVPTPSLTLPKRVCGVRVPPFHLDDNIVVPVLSGWACVYILAAASIGRNELVLAKYLVV</sequence>
<feature type="chain" id="PRO_5030583595" description="Phosphatidate cytidylyltransferase" evidence="2">
    <location>
        <begin position="25"/>
        <end position="473"/>
    </location>
</feature>